<feature type="chain" id="PRO_5005818195" description="Porin" evidence="1">
    <location>
        <begin position="20"/>
        <end position="653"/>
    </location>
</feature>
<dbReference type="OrthoDB" id="9812454at2"/>
<evidence type="ECO:0008006" key="4">
    <source>
        <dbReference type="Google" id="ProtNLM"/>
    </source>
</evidence>
<sequence>MLKKLILLLVLLLPVLAFSQKGRRQQAGLPNRANDTLKSNMPNAPVPKDTVATIDMYRIITLQNDTIQVDTTLTIQQDYKTNYLRKDNFGLLVFPNEGHTYNTLFYGLNKFNPFPEFGFKAKHFAYQEVDDINYYHVATPYTDLMYRSVIQQGQILDATFSANTSQNFNLFIGYKGIRSIGKYLNSIASNGNFRMGFSYNTTDMRYRIKAHFTGQDFSNQENGGITVEDIPNFELSEPPYDKREGLDVYFRDATSVMKGNRYFFDHYFRLNKTNLNSIVFHHQFNYEHKFFEFDQPTPSTRFGPAITSDIYQKTRYNRMYNLVGAAYSNETIGAIEFYLEDYNYNYFYRTIILGSDGQPEIPNAINDRINTYGARYTYQKGNWKGTALLSNSITDQSLANIDLQARYKFDDRNEVSARFQNMNKLPDLNYRLYQSDYEQYNWFNNFNNEKINSLQVEAKTKWVDISAQYTLLKDHLFFENTNPVAGIEKFDSLLVKPLQYGNTISYFSVKAGRDFKFLKYFGLDNTVLYQNVQQDDAVLNVPEFLIRSTFYYDDRWFQNALQIQSGFTLNYFTEYYMNDYNPLISEFYVQRERKIGNFPTVDFFLNLKIQEFRLFLKAEHFNSSMTGYNYYSAPNYPYRDFTVRFGIIWNFFS</sequence>
<protein>
    <recommendedName>
        <fullName evidence="4">Porin</fullName>
    </recommendedName>
</protein>
<gene>
    <name evidence="2" type="ORF">AM493_18825</name>
</gene>
<dbReference type="Pfam" id="PF14121">
    <property type="entry name" value="Porin_10"/>
    <property type="match status" value="1"/>
</dbReference>
<evidence type="ECO:0000313" key="3">
    <source>
        <dbReference type="Proteomes" id="UP000037755"/>
    </source>
</evidence>
<reference evidence="2 3" key="1">
    <citation type="submission" date="2015-08" db="EMBL/GenBank/DDBJ databases">
        <title>Whole genome sequence of Flavobacterium akiainvivens IK-1T, from decaying Wikstroemia oahuensis, an endemic Hawaiian shrub.</title>
        <authorList>
            <person name="Wan X."/>
            <person name="Hou S."/>
            <person name="Saito J."/>
            <person name="Donachie S."/>
        </authorList>
    </citation>
    <scope>NUCLEOTIDE SEQUENCE [LARGE SCALE GENOMIC DNA]</scope>
    <source>
        <strain evidence="2 3">IK-1</strain>
    </source>
</reference>
<comment type="caution">
    <text evidence="2">The sequence shown here is derived from an EMBL/GenBank/DDBJ whole genome shotgun (WGS) entry which is preliminary data.</text>
</comment>
<name>A0A0M8MBT2_9FLAO</name>
<keyword evidence="1" id="KW-0732">Signal</keyword>
<dbReference type="RefSeq" id="WP_054409600.1">
    <property type="nucleotide sequence ID" value="NZ_FOYA01000002.1"/>
</dbReference>
<dbReference type="PATRIC" id="fig|1202724.3.peg.3908"/>
<accession>A0A0M8MBT2</accession>
<dbReference type="InterPro" id="IPR025631">
    <property type="entry name" value="Porin_10"/>
</dbReference>
<organism evidence="2 3">
    <name type="scientific">Flavobacterium akiainvivens</name>
    <dbReference type="NCBI Taxonomy" id="1202724"/>
    <lineage>
        <taxon>Bacteria</taxon>
        <taxon>Pseudomonadati</taxon>
        <taxon>Bacteroidota</taxon>
        <taxon>Flavobacteriia</taxon>
        <taxon>Flavobacteriales</taxon>
        <taxon>Flavobacteriaceae</taxon>
        <taxon>Flavobacterium</taxon>
    </lineage>
</organism>
<evidence type="ECO:0000313" key="2">
    <source>
        <dbReference type="EMBL" id="KOS07883.1"/>
    </source>
</evidence>
<dbReference type="AlphaFoldDB" id="A0A0M8MBT2"/>
<evidence type="ECO:0000256" key="1">
    <source>
        <dbReference type="SAM" id="SignalP"/>
    </source>
</evidence>
<dbReference type="STRING" id="1202724.AM493_18825"/>
<proteinExistence type="predicted"/>
<keyword evidence="3" id="KW-1185">Reference proteome</keyword>
<feature type="signal peptide" evidence="1">
    <location>
        <begin position="1"/>
        <end position="19"/>
    </location>
</feature>
<dbReference type="EMBL" id="LIYD01000005">
    <property type="protein sequence ID" value="KOS07883.1"/>
    <property type="molecule type" value="Genomic_DNA"/>
</dbReference>
<dbReference type="Proteomes" id="UP000037755">
    <property type="component" value="Unassembled WGS sequence"/>
</dbReference>